<dbReference type="SMART" id="SM00220">
    <property type="entry name" value="S_TKc"/>
    <property type="match status" value="1"/>
</dbReference>
<dbReference type="Proteomes" id="UP000001396">
    <property type="component" value="Unassembled WGS sequence"/>
</dbReference>
<dbReference type="RefSeq" id="XP_020436121.1">
    <property type="nucleotide sequence ID" value="XM_020574049.1"/>
</dbReference>
<keyword evidence="7 10" id="KW-0067">ATP-binding</keyword>
<evidence type="ECO:0000256" key="1">
    <source>
        <dbReference type="ARBA" id="ARBA00005843"/>
    </source>
</evidence>
<evidence type="ECO:0000256" key="4">
    <source>
        <dbReference type="ARBA" id="ARBA00022679"/>
    </source>
</evidence>
<evidence type="ECO:0000256" key="8">
    <source>
        <dbReference type="ARBA" id="ARBA00047899"/>
    </source>
</evidence>
<feature type="compositionally biased region" description="Low complexity" evidence="11">
    <location>
        <begin position="134"/>
        <end position="152"/>
    </location>
</feature>
<dbReference type="STRING" id="670386.D3B3V6"/>
<dbReference type="InParanoid" id="D3B3V6"/>
<dbReference type="GeneID" id="31358600"/>
<dbReference type="SUPFAM" id="SSF56112">
    <property type="entry name" value="Protein kinase-like (PK-like)"/>
    <property type="match status" value="1"/>
</dbReference>
<dbReference type="EC" id="2.7.11.1" evidence="2"/>
<dbReference type="GO" id="GO:0004674">
    <property type="term" value="F:protein serine/threonine kinase activity"/>
    <property type="evidence" value="ECO:0007669"/>
    <property type="project" value="UniProtKB-KW"/>
</dbReference>
<proteinExistence type="inferred from homology"/>
<evidence type="ECO:0000259" key="12">
    <source>
        <dbReference type="PROSITE" id="PS50011"/>
    </source>
</evidence>
<dbReference type="OMA" id="WPANGAP"/>
<organism evidence="13 14">
    <name type="scientific">Heterostelium pallidum (strain ATCC 26659 / Pp 5 / PN500)</name>
    <name type="common">Cellular slime mold</name>
    <name type="synonym">Polysphondylium pallidum</name>
    <dbReference type="NCBI Taxonomy" id="670386"/>
    <lineage>
        <taxon>Eukaryota</taxon>
        <taxon>Amoebozoa</taxon>
        <taxon>Evosea</taxon>
        <taxon>Eumycetozoa</taxon>
        <taxon>Dictyostelia</taxon>
        <taxon>Acytosteliales</taxon>
        <taxon>Acytosteliaceae</taxon>
        <taxon>Heterostelium</taxon>
    </lineage>
</organism>
<evidence type="ECO:0000256" key="9">
    <source>
        <dbReference type="ARBA" id="ARBA00048679"/>
    </source>
</evidence>
<dbReference type="InterPro" id="IPR000719">
    <property type="entry name" value="Prot_kinase_dom"/>
</dbReference>
<keyword evidence="4" id="KW-0808">Transferase</keyword>
<dbReference type="InterPro" id="IPR050940">
    <property type="entry name" value="Actin_reg-Ser/Thr_kinase"/>
</dbReference>
<dbReference type="PROSITE" id="PS00108">
    <property type="entry name" value="PROTEIN_KINASE_ST"/>
    <property type="match status" value="1"/>
</dbReference>
<feature type="binding site" evidence="10">
    <location>
        <position position="287"/>
    </location>
    <ligand>
        <name>ATP</name>
        <dbReference type="ChEBI" id="CHEBI:30616"/>
    </ligand>
</feature>
<dbReference type="FunFam" id="3.30.200.20:FF:000180">
    <property type="entry name" value="serine/threonine-protein kinase STY46-like"/>
    <property type="match status" value="1"/>
</dbReference>
<accession>D3B3V6</accession>
<evidence type="ECO:0000313" key="14">
    <source>
        <dbReference type="Proteomes" id="UP000001396"/>
    </source>
</evidence>
<keyword evidence="6 13" id="KW-0418">Kinase</keyword>
<dbReference type="PANTHER" id="PTHR46485:SF5">
    <property type="entry name" value="CENTER DIVIDER, ISOFORM A"/>
    <property type="match status" value="1"/>
</dbReference>
<evidence type="ECO:0000313" key="13">
    <source>
        <dbReference type="EMBL" id="EFA84004.1"/>
    </source>
</evidence>
<comment type="catalytic activity">
    <reaction evidence="8">
        <text>L-threonyl-[protein] + ATP = O-phospho-L-threonyl-[protein] + ADP + H(+)</text>
        <dbReference type="Rhea" id="RHEA:46608"/>
        <dbReference type="Rhea" id="RHEA-COMP:11060"/>
        <dbReference type="Rhea" id="RHEA-COMP:11605"/>
        <dbReference type="ChEBI" id="CHEBI:15378"/>
        <dbReference type="ChEBI" id="CHEBI:30013"/>
        <dbReference type="ChEBI" id="CHEBI:30616"/>
        <dbReference type="ChEBI" id="CHEBI:61977"/>
        <dbReference type="ChEBI" id="CHEBI:456216"/>
        <dbReference type="EC" id="2.7.11.1"/>
    </reaction>
</comment>
<name>D3B3V6_HETP5</name>
<dbReference type="GO" id="GO:0005524">
    <property type="term" value="F:ATP binding"/>
    <property type="evidence" value="ECO:0007669"/>
    <property type="project" value="UniProtKB-UniRule"/>
</dbReference>
<feature type="compositionally biased region" description="Polar residues" evidence="11">
    <location>
        <begin position="158"/>
        <end position="172"/>
    </location>
</feature>
<dbReference type="Gene3D" id="1.10.510.10">
    <property type="entry name" value="Transferase(Phosphotransferase) domain 1"/>
    <property type="match status" value="1"/>
</dbReference>
<reference evidence="13 14" key="1">
    <citation type="journal article" date="2011" name="Genome Res.">
        <title>Phylogeny-wide analysis of social amoeba genomes highlights ancient origins for complex intercellular communication.</title>
        <authorList>
            <person name="Heidel A.J."/>
            <person name="Lawal H.M."/>
            <person name="Felder M."/>
            <person name="Schilde C."/>
            <person name="Helps N.R."/>
            <person name="Tunggal B."/>
            <person name="Rivero F."/>
            <person name="John U."/>
            <person name="Schleicher M."/>
            <person name="Eichinger L."/>
            <person name="Platzer M."/>
            <person name="Noegel A.A."/>
            <person name="Schaap P."/>
            <person name="Gloeckner G."/>
        </authorList>
    </citation>
    <scope>NUCLEOTIDE SEQUENCE [LARGE SCALE GENOMIC DNA]</scope>
    <source>
        <strain evidence="14">ATCC 26659 / Pp 5 / PN500</strain>
    </source>
</reference>
<dbReference type="PRINTS" id="PR00109">
    <property type="entry name" value="TYRKINASE"/>
</dbReference>
<evidence type="ECO:0000256" key="2">
    <source>
        <dbReference type="ARBA" id="ARBA00012513"/>
    </source>
</evidence>
<dbReference type="AlphaFoldDB" id="D3B3V6"/>
<dbReference type="PROSITE" id="PS50011">
    <property type="entry name" value="PROTEIN_KINASE_DOM"/>
    <property type="match status" value="1"/>
</dbReference>
<evidence type="ECO:0000256" key="11">
    <source>
        <dbReference type="SAM" id="MobiDB-lite"/>
    </source>
</evidence>
<comment type="similarity">
    <text evidence="1">Belongs to the protein kinase superfamily. TKL Ser/Thr protein kinase family.</text>
</comment>
<dbReference type="EMBL" id="ADBJ01000010">
    <property type="protein sequence ID" value="EFA84004.1"/>
    <property type="molecule type" value="Genomic_DNA"/>
</dbReference>
<protein>
    <recommendedName>
        <fullName evidence="2">non-specific serine/threonine protein kinase</fullName>
        <ecNumber evidence="2">2.7.11.1</ecNumber>
    </recommendedName>
</protein>
<dbReference type="Gene3D" id="3.30.200.20">
    <property type="entry name" value="Phosphorylase Kinase, domain 1"/>
    <property type="match status" value="1"/>
</dbReference>
<keyword evidence="3" id="KW-0723">Serine/threonine-protein kinase</keyword>
<dbReference type="InterPro" id="IPR001245">
    <property type="entry name" value="Ser-Thr/Tyr_kinase_cat_dom"/>
</dbReference>
<keyword evidence="14" id="KW-1185">Reference proteome</keyword>
<evidence type="ECO:0000256" key="3">
    <source>
        <dbReference type="ARBA" id="ARBA00022527"/>
    </source>
</evidence>
<comment type="catalytic activity">
    <reaction evidence="9">
        <text>L-seryl-[protein] + ATP = O-phospho-L-seryl-[protein] + ADP + H(+)</text>
        <dbReference type="Rhea" id="RHEA:17989"/>
        <dbReference type="Rhea" id="RHEA-COMP:9863"/>
        <dbReference type="Rhea" id="RHEA-COMP:11604"/>
        <dbReference type="ChEBI" id="CHEBI:15378"/>
        <dbReference type="ChEBI" id="CHEBI:29999"/>
        <dbReference type="ChEBI" id="CHEBI:30616"/>
        <dbReference type="ChEBI" id="CHEBI:83421"/>
        <dbReference type="ChEBI" id="CHEBI:456216"/>
        <dbReference type="EC" id="2.7.11.1"/>
    </reaction>
</comment>
<dbReference type="Pfam" id="PF07714">
    <property type="entry name" value="PK_Tyr_Ser-Thr"/>
    <property type="match status" value="1"/>
</dbReference>
<evidence type="ECO:0000256" key="7">
    <source>
        <dbReference type="ARBA" id="ARBA00022840"/>
    </source>
</evidence>
<keyword evidence="5 10" id="KW-0547">Nucleotide-binding</keyword>
<evidence type="ECO:0000256" key="6">
    <source>
        <dbReference type="ARBA" id="ARBA00022777"/>
    </source>
</evidence>
<dbReference type="PROSITE" id="PS00107">
    <property type="entry name" value="PROTEIN_KINASE_ATP"/>
    <property type="match status" value="1"/>
</dbReference>
<sequence length="525" mass="58589">MEPGVQVREIGTGALGVVERGNNADNIKNNNTVTVIKHLVNLFTFNIFYEYAGRWILCANSVSPSANPARPTVGQSTPTKTSEEPTKLSFGGRQFTKPGNAPMNKYSTLPSKAYFEASTAPARQTAESIQKLMQQFPQQQQQQQQPAQQQQPIKRVSPPQTNEVVQTQSSSRPTAIVLQQSPIQPTQQQQQQQQQQVQAQKVVQPVSVAPIPISNPVPQQQAAAAAPVSPHQPVQQQAPITNGHAHHFQKDMWHIDFSELVLEDVIGSGKYGEVSLGTWIGTPCAIKRILECNEETNLMIDRELQILKEVRHPNIVQFLGATKHNGEIYIITEYMNKGDLFDALIFGDEPLTWKTKLSIALDIAQACTYLQARGILHRDLKSQNILLSDNHRAKLCDLGLARVFEDQANKRLTFVGSDRWMAPEIFMGVDYDYKVDVFSYGIVLVELITNAVPDERKPNKMFAFETQLFLNKVPSDCPPAFAKLTVACTSTDPRSRPSFTKILEIVKAIYDSLPEDGEDDLFKID</sequence>
<evidence type="ECO:0000256" key="5">
    <source>
        <dbReference type="ARBA" id="ARBA00022741"/>
    </source>
</evidence>
<comment type="caution">
    <text evidence="13">The sequence shown here is derived from an EMBL/GenBank/DDBJ whole genome shotgun (WGS) entry which is preliminary data.</text>
</comment>
<dbReference type="PANTHER" id="PTHR46485">
    <property type="entry name" value="LIM DOMAIN KINASE 1"/>
    <property type="match status" value="1"/>
</dbReference>
<dbReference type="InterPro" id="IPR011009">
    <property type="entry name" value="Kinase-like_dom_sf"/>
</dbReference>
<gene>
    <name evidence="13" type="ORF">PPL_03077</name>
</gene>
<dbReference type="InterPro" id="IPR017441">
    <property type="entry name" value="Protein_kinase_ATP_BS"/>
</dbReference>
<dbReference type="CDD" id="cd13999">
    <property type="entry name" value="STKc_MAP3K-like"/>
    <property type="match status" value="1"/>
</dbReference>
<evidence type="ECO:0000256" key="10">
    <source>
        <dbReference type="PROSITE-ProRule" id="PRU10141"/>
    </source>
</evidence>
<feature type="domain" description="Protein kinase" evidence="12">
    <location>
        <begin position="260"/>
        <end position="513"/>
    </location>
</feature>
<feature type="region of interest" description="Disordered" evidence="11">
    <location>
        <begin position="64"/>
        <end position="104"/>
    </location>
</feature>
<feature type="region of interest" description="Disordered" evidence="11">
    <location>
        <begin position="133"/>
        <end position="172"/>
    </location>
</feature>
<dbReference type="InterPro" id="IPR008271">
    <property type="entry name" value="Ser/Thr_kinase_AS"/>
</dbReference>